<reference evidence="6" key="1">
    <citation type="submission" date="2025-08" db="UniProtKB">
        <authorList>
            <consortium name="RefSeq"/>
        </authorList>
    </citation>
    <scope>IDENTIFICATION</scope>
    <source>
        <tissue evidence="6">Muscle</tissue>
    </source>
</reference>
<organism evidence="5 6">
    <name type="scientific">Limulus polyphemus</name>
    <name type="common">Atlantic horseshoe crab</name>
    <dbReference type="NCBI Taxonomy" id="6850"/>
    <lineage>
        <taxon>Eukaryota</taxon>
        <taxon>Metazoa</taxon>
        <taxon>Ecdysozoa</taxon>
        <taxon>Arthropoda</taxon>
        <taxon>Chelicerata</taxon>
        <taxon>Merostomata</taxon>
        <taxon>Xiphosura</taxon>
        <taxon>Limulidae</taxon>
        <taxon>Limulus</taxon>
    </lineage>
</organism>
<dbReference type="PANTHER" id="PTHR21646">
    <property type="entry name" value="UBIQUITIN CARBOXYL-TERMINAL HYDROLASE"/>
    <property type="match status" value="1"/>
</dbReference>
<feature type="compositionally biased region" description="Polar residues" evidence="3">
    <location>
        <begin position="164"/>
        <end position="181"/>
    </location>
</feature>
<feature type="region of interest" description="Disordered" evidence="3">
    <location>
        <begin position="159"/>
        <end position="185"/>
    </location>
</feature>
<dbReference type="InterPro" id="IPR001394">
    <property type="entry name" value="Peptidase_C19_UCH"/>
</dbReference>
<dbReference type="Pfam" id="PF00443">
    <property type="entry name" value="UCH"/>
    <property type="match status" value="1"/>
</dbReference>
<dbReference type="RefSeq" id="XP_022250767.1">
    <property type="nucleotide sequence ID" value="XM_022395059.1"/>
</dbReference>
<dbReference type="PROSITE" id="PS50235">
    <property type="entry name" value="USP_3"/>
    <property type="match status" value="1"/>
</dbReference>
<dbReference type="PROSITE" id="PS00972">
    <property type="entry name" value="USP_1"/>
    <property type="match status" value="1"/>
</dbReference>
<name>A0ABM1T4G1_LIMPO</name>
<dbReference type="Proteomes" id="UP000694941">
    <property type="component" value="Unplaced"/>
</dbReference>
<dbReference type="InterPro" id="IPR018200">
    <property type="entry name" value="USP_CS"/>
</dbReference>
<feature type="domain" description="USP" evidence="4">
    <location>
        <begin position="258"/>
        <end position="385"/>
    </location>
</feature>
<evidence type="ECO:0000256" key="3">
    <source>
        <dbReference type="SAM" id="MobiDB-lite"/>
    </source>
</evidence>
<evidence type="ECO:0000256" key="2">
    <source>
        <dbReference type="ARBA" id="ARBA00012759"/>
    </source>
</evidence>
<evidence type="ECO:0000313" key="6">
    <source>
        <dbReference type="RefSeq" id="XP_022250767.1"/>
    </source>
</evidence>
<accession>A0ABM1T4G1</accession>
<feature type="compositionally biased region" description="Low complexity" evidence="3">
    <location>
        <begin position="14"/>
        <end position="29"/>
    </location>
</feature>
<evidence type="ECO:0000313" key="5">
    <source>
        <dbReference type="Proteomes" id="UP000694941"/>
    </source>
</evidence>
<dbReference type="Gene3D" id="3.90.70.10">
    <property type="entry name" value="Cysteine proteinases"/>
    <property type="match status" value="1"/>
</dbReference>
<comment type="catalytic activity">
    <reaction evidence="1">
        <text>Thiol-dependent hydrolysis of ester, thioester, amide, peptide and isopeptide bonds formed by the C-terminal Gly of ubiquitin (a 76-residue protein attached to proteins as an intracellular targeting signal).</text>
        <dbReference type="EC" id="3.4.19.12"/>
    </reaction>
</comment>
<protein>
    <recommendedName>
        <fullName evidence="2">ubiquitinyl hydrolase 1</fullName>
        <ecNumber evidence="2">3.4.19.12</ecNumber>
    </recommendedName>
</protein>
<dbReference type="EC" id="3.4.19.12" evidence="2"/>
<keyword evidence="5" id="KW-1185">Reference proteome</keyword>
<dbReference type="PANTHER" id="PTHR21646:SF23">
    <property type="entry name" value="UBIQUITIN CARBOXYL-TERMINAL HYDROLASE USP2"/>
    <property type="match status" value="1"/>
</dbReference>
<evidence type="ECO:0000256" key="1">
    <source>
        <dbReference type="ARBA" id="ARBA00000707"/>
    </source>
</evidence>
<dbReference type="InterPro" id="IPR028889">
    <property type="entry name" value="USP"/>
</dbReference>
<dbReference type="GeneID" id="106466975"/>
<feature type="region of interest" description="Disordered" evidence="3">
    <location>
        <begin position="14"/>
        <end position="36"/>
    </location>
</feature>
<dbReference type="InterPro" id="IPR038765">
    <property type="entry name" value="Papain-like_cys_pep_sf"/>
</dbReference>
<dbReference type="SUPFAM" id="SSF54001">
    <property type="entry name" value="Cysteine proteinases"/>
    <property type="match status" value="1"/>
</dbReference>
<proteinExistence type="predicted"/>
<gene>
    <name evidence="6" type="primary">LOC106466975</name>
</gene>
<dbReference type="GO" id="GO:0016787">
    <property type="term" value="F:hydrolase activity"/>
    <property type="evidence" value="ECO:0007669"/>
    <property type="project" value="UniProtKB-KW"/>
</dbReference>
<dbReference type="InterPro" id="IPR050185">
    <property type="entry name" value="Ub_carboxyl-term_hydrolase"/>
</dbReference>
<sequence>MPVPAFSTLRRSVSAGSSYSPSTSYYRSGSLDRTHTRNSSYSSYIFPYTTSSNSSISGYSATLSSRPPRPMKFSSGHLEFYNRTLDIRRTPASFNVSVSSSARSSPVRSLMSKRSNDHLTTALGKCYELNTDYCSDSGYSSRPSRGSSITDLSTSMSHLKMRNRASSPGEISNHSSSSIDENGQPVRNFHFSSIRSWPRPRADFSGNSTDTGFSSVSSDYSSLPRRCRKNSLTDEESVDIAKPYASRSRDNLHKGGLVGLRNLGNTCFMNSVLQCLSHTKCLLDYCLRDNYTIDINTSISSMKGVLMKSFSSLLQSMWKTSNFDTAVSPQQFHSQIQRFAPRFTGYRQQDSQEFLRYLLQGLHEDVNRVTTKPRPLTSDIDDCLS</sequence>
<evidence type="ECO:0000259" key="4">
    <source>
        <dbReference type="PROSITE" id="PS50235"/>
    </source>
</evidence>
<keyword evidence="6" id="KW-0378">Hydrolase</keyword>